<dbReference type="InterPro" id="IPR052439">
    <property type="entry name" value="F-box/Kelch-repeat"/>
</dbReference>
<evidence type="ECO:0000256" key="3">
    <source>
        <dbReference type="SAM" id="MobiDB-lite"/>
    </source>
</evidence>
<dbReference type="InParanoid" id="A0A200QGE4"/>
<comment type="caution">
    <text evidence="5">The sequence shown here is derived from an EMBL/GenBank/DDBJ whole genome shotgun (WGS) entry which is preliminary data.</text>
</comment>
<name>A0A200QGE4_MACCD</name>
<sequence>MSKEEERGDFGRGDRNLSSRKDGGNSQSKKIRVTEYLLGFNENSEGSTSNVGERIRVSENPLGFNENPEGSTSNEVQRIMASQNSLGFNENPEGSTSNEGEMIGSSDVVEPQDADYSYNPSLSDELVHHILARVPRSEYWKLSFVNKGCLALLRSGELYKLRKDYGTMEPSVFMLASGEPQWWSLDQKFTSCRKLPVLPADSCFAAGDKESLCAGTHLLVSGKEIEGVVIWRYELSMNRWYKGPSMINPRCLFASASCGDVAYVAGGIGMGNIMQVLNSAELYNSETKSWEPLPKMHTPRKLCSGCYMDNKFYVIGGQGIDGGDLTCGECFDARKNTWELIPGMMRDVPIPVSRSPPLLAVVNNELYTLDASSNKLKVYLKRSNCWKELGQVPVRADHSRGWGVAFKSLGKELLVIGGTCNSFAGHGMIICTCSPDPEANDLEWKHVGTGRNRLSHFILNCSVMRA</sequence>
<dbReference type="PANTHER" id="PTHR46122:SF5">
    <property type="entry name" value="F-BOX DOMAIN-CONTAINING PROTEIN"/>
    <property type="match status" value="1"/>
</dbReference>
<keyword evidence="2" id="KW-0677">Repeat</keyword>
<dbReference type="FunFam" id="2.120.10.80:FF:000007">
    <property type="entry name" value="F-box/kelch-repeat protein SKIP11"/>
    <property type="match status" value="1"/>
</dbReference>
<evidence type="ECO:0000313" key="5">
    <source>
        <dbReference type="EMBL" id="OVA09512.1"/>
    </source>
</evidence>
<keyword evidence="6" id="KW-1185">Reference proteome</keyword>
<proteinExistence type="predicted"/>
<dbReference type="GO" id="GO:0005634">
    <property type="term" value="C:nucleus"/>
    <property type="evidence" value="ECO:0007669"/>
    <property type="project" value="UniProtKB-ARBA"/>
</dbReference>
<dbReference type="InterPro" id="IPR006652">
    <property type="entry name" value="Kelch_1"/>
</dbReference>
<dbReference type="OrthoDB" id="191037at2759"/>
<dbReference type="Proteomes" id="UP000195402">
    <property type="component" value="Unassembled WGS sequence"/>
</dbReference>
<gene>
    <name evidence="5" type="ORF">BVC80_9101g32</name>
</gene>
<dbReference type="SMART" id="SM00612">
    <property type="entry name" value="Kelch"/>
    <property type="match status" value="3"/>
</dbReference>
<reference evidence="5 6" key="1">
    <citation type="journal article" date="2017" name="Mol. Plant">
        <title>The Genome of Medicinal Plant Macleaya cordata Provides New Insights into Benzylisoquinoline Alkaloids Metabolism.</title>
        <authorList>
            <person name="Liu X."/>
            <person name="Liu Y."/>
            <person name="Huang P."/>
            <person name="Ma Y."/>
            <person name="Qing Z."/>
            <person name="Tang Q."/>
            <person name="Cao H."/>
            <person name="Cheng P."/>
            <person name="Zheng Y."/>
            <person name="Yuan Z."/>
            <person name="Zhou Y."/>
            <person name="Liu J."/>
            <person name="Tang Z."/>
            <person name="Zhuo Y."/>
            <person name="Zhang Y."/>
            <person name="Yu L."/>
            <person name="Huang J."/>
            <person name="Yang P."/>
            <person name="Peng Q."/>
            <person name="Zhang J."/>
            <person name="Jiang W."/>
            <person name="Zhang Z."/>
            <person name="Lin K."/>
            <person name="Ro D.K."/>
            <person name="Chen X."/>
            <person name="Xiong X."/>
            <person name="Shang Y."/>
            <person name="Huang S."/>
            <person name="Zeng J."/>
        </authorList>
    </citation>
    <scope>NUCLEOTIDE SEQUENCE [LARGE SCALE GENOMIC DNA]</scope>
    <source>
        <strain evidence="6">cv. BLH2017</strain>
        <tissue evidence="5">Root</tissue>
    </source>
</reference>
<evidence type="ECO:0000313" key="6">
    <source>
        <dbReference type="Proteomes" id="UP000195402"/>
    </source>
</evidence>
<dbReference type="InterPro" id="IPR001810">
    <property type="entry name" value="F-box_dom"/>
</dbReference>
<evidence type="ECO:0000256" key="2">
    <source>
        <dbReference type="ARBA" id="ARBA00022737"/>
    </source>
</evidence>
<keyword evidence="1" id="KW-0880">Kelch repeat</keyword>
<feature type="region of interest" description="Disordered" evidence="3">
    <location>
        <begin position="1"/>
        <end position="31"/>
    </location>
</feature>
<dbReference type="STRING" id="56857.A0A200QGE4"/>
<protein>
    <submittedName>
        <fullName evidence="5">F-box domain</fullName>
    </submittedName>
</protein>
<dbReference type="PANTHER" id="PTHR46122">
    <property type="entry name" value="GALACTOSE OXIDASE/KELCH REPEAT PROTEIN-RELATED"/>
    <property type="match status" value="1"/>
</dbReference>
<dbReference type="InterPro" id="IPR015915">
    <property type="entry name" value="Kelch-typ_b-propeller"/>
</dbReference>
<dbReference type="SUPFAM" id="SSF117281">
    <property type="entry name" value="Kelch motif"/>
    <property type="match status" value="1"/>
</dbReference>
<dbReference type="Pfam" id="PF00646">
    <property type="entry name" value="F-box"/>
    <property type="match status" value="1"/>
</dbReference>
<dbReference type="OMA" id="WLKGPSM"/>
<feature type="compositionally biased region" description="Basic and acidic residues" evidence="3">
    <location>
        <begin position="1"/>
        <end position="23"/>
    </location>
</feature>
<feature type="domain" description="F-box" evidence="4">
    <location>
        <begin position="121"/>
        <end position="160"/>
    </location>
</feature>
<evidence type="ECO:0000259" key="4">
    <source>
        <dbReference type="Pfam" id="PF00646"/>
    </source>
</evidence>
<dbReference type="EMBL" id="MVGT01002051">
    <property type="protein sequence ID" value="OVA09512.1"/>
    <property type="molecule type" value="Genomic_DNA"/>
</dbReference>
<evidence type="ECO:0000256" key="1">
    <source>
        <dbReference type="ARBA" id="ARBA00022441"/>
    </source>
</evidence>
<organism evidence="5 6">
    <name type="scientific">Macleaya cordata</name>
    <name type="common">Five-seeded plume-poppy</name>
    <name type="synonym">Bocconia cordata</name>
    <dbReference type="NCBI Taxonomy" id="56857"/>
    <lineage>
        <taxon>Eukaryota</taxon>
        <taxon>Viridiplantae</taxon>
        <taxon>Streptophyta</taxon>
        <taxon>Embryophyta</taxon>
        <taxon>Tracheophyta</taxon>
        <taxon>Spermatophyta</taxon>
        <taxon>Magnoliopsida</taxon>
        <taxon>Ranunculales</taxon>
        <taxon>Papaveraceae</taxon>
        <taxon>Papaveroideae</taxon>
        <taxon>Macleaya</taxon>
    </lineage>
</organism>
<dbReference type="Gene3D" id="2.120.10.80">
    <property type="entry name" value="Kelch-type beta propeller"/>
    <property type="match status" value="1"/>
</dbReference>
<dbReference type="AlphaFoldDB" id="A0A200QGE4"/>
<accession>A0A200QGE4</accession>
<dbReference type="Pfam" id="PF01344">
    <property type="entry name" value="Kelch_1"/>
    <property type="match status" value="2"/>
</dbReference>